<dbReference type="CDD" id="cd03360">
    <property type="entry name" value="LbH_AT_putative"/>
    <property type="match status" value="1"/>
</dbReference>
<dbReference type="EMBL" id="JAGGKS010000004">
    <property type="protein sequence ID" value="MBP1925709.1"/>
    <property type="molecule type" value="Genomic_DNA"/>
</dbReference>
<protein>
    <submittedName>
        <fullName evidence="4">Sugar O-acyltransferase (Sialic acid O-acetyltransferase NeuD family)</fullName>
    </submittedName>
</protein>
<dbReference type="Pfam" id="PF00132">
    <property type="entry name" value="Hexapep"/>
    <property type="match status" value="2"/>
</dbReference>
<dbReference type="InterPro" id="IPR041561">
    <property type="entry name" value="PglD_N"/>
</dbReference>
<dbReference type="InterPro" id="IPR001451">
    <property type="entry name" value="Hexapep"/>
</dbReference>
<evidence type="ECO:0000256" key="1">
    <source>
        <dbReference type="ARBA" id="ARBA00022679"/>
    </source>
</evidence>
<evidence type="ECO:0000256" key="2">
    <source>
        <dbReference type="ARBA" id="ARBA00022737"/>
    </source>
</evidence>
<reference evidence="4 5" key="1">
    <citation type="submission" date="2021-03" db="EMBL/GenBank/DDBJ databases">
        <title>Genomic Encyclopedia of Type Strains, Phase IV (KMG-IV): sequencing the most valuable type-strain genomes for metagenomic binning, comparative biology and taxonomic classification.</title>
        <authorList>
            <person name="Goeker M."/>
        </authorList>
    </citation>
    <scope>NUCLEOTIDE SEQUENCE [LARGE SCALE GENOMIC DNA]</scope>
    <source>
        <strain evidence="4 5">DSM 24004</strain>
    </source>
</reference>
<dbReference type="PANTHER" id="PTHR43300">
    <property type="entry name" value="ACETYLTRANSFERASE"/>
    <property type="match status" value="1"/>
</dbReference>
<dbReference type="Pfam" id="PF17836">
    <property type="entry name" value="PglD_N"/>
    <property type="match status" value="1"/>
</dbReference>
<keyword evidence="5" id="KW-1185">Reference proteome</keyword>
<dbReference type="Proteomes" id="UP001519342">
    <property type="component" value="Unassembled WGS sequence"/>
</dbReference>
<dbReference type="PANTHER" id="PTHR43300:SF7">
    <property type="entry name" value="UDP-N-ACETYLBACILLOSAMINE N-ACETYLTRANSFERASE"/>
    <property type="match status" value="1"/>
</dbReference>
<feature type="domain" description="PglD N-terminal" evidence="3">
    <location>
        <begin position="5"/>
        <end position="87"/>
    </location>
</feature>
<dbReference type="InterPro" id="IPR018357">
    <property type="entry name" value="Hexapep_transf_CS"/>
</dbReference>
<dbReference type="Gene3D" id="3.40.50.20">
    <property type="match status" value="1"/>
</dbReference>
<sequence>MMSKKLLLIGGGGHCKSVLDTLLQLNQYSEISIIDKSENIGKYIFGISTIGCDNDLVKLYESGYNYAFVTLGSIGNPSQRIKLYNMIEEIGFEIPNFLDLTSIVSQYVKMESGIYVGKNVVINAGSIIGKGSIINTSSTVEHDCVIGEFSHIAPGTVLCGEVHVGKNVHIGAKSVIKQQVNIGDNTTIGMGSVVLNNIDDSIIAYGNPCKEVKPR</sequence>
<dbReference type="InterPro" id="IPR020019">
    <property type="entry name" value="AcTrfase_PglD-like"/>
</dbReference>
<accession>A0ABS4GDE9</accession>
<evidence type="ECO:0000313" key="5">
    <source>
        <dbReference type="Proteomes" id="UP001519342"/>
    </source>
</evidence>
<evidence type="ECO:0000259" key="3">
    <source>
        <dbReference type="Pfam" id="PF17836"/>
    </source>
</evidence>
<comment type="caution">
    <text evidence="4">The sequence shown here is derived from an EMBL/GenBank/DDBJ whole genome shotgun (WGS) entry which is preliminary data.</text>
</comment>
<dbReference type="Gene3D" id="2.160.10.10">
    <property type="entry name" value="Hexapeptide repeat proteins"/>
    <property type="match status" value="1"/>
</dbReference>
<dbReference type="InterPro" id="IPR011004">
    <property type="entry name" value="Trimer_LpxA-like_sf"/>
</dbReference>
<proteinExistence type="predicted"/>
<keyword evidence="2" id="KW-0677">Repeat</keyword>
<name>A0ABS4GDE9_9FIRM</name>
<dbReference type="InterPro" id="IPR050179">
    <property type="entry name" value="Trans_hexapeptide_repeat"/>
</dbReference>
<evidence type="ECO:0000313" key="4">
    <source>
        <dbReference type="EMBL" id="MBP1925709.1"/>
    </source>
</evidence>
<keyword evidence="1" id="KW-0808">Transferase</keyword>
<organism evidence="4 5">
    <name type="scientific">Sedimentibacter acidaminivorans</name>
    <dbReference type="NCBI Taxonomy" id="913099"/>
    <lineage>
        <taxon>Bacteria</taxon>
        <taxon>Bacillati</taxon>
        <taxon>Bacillota</taxon>
        <taxon>Tissierellia</taxon>
        <taxon>Sedimentibacter</taxon>
    </lineage>
</organism>
<gene>
    <name evidence="4" type="ORF">J2Z76_001570</name>
</gene>
<dbReference type="NCBIfam" id="TIGR03570">
    <property type="entry name" value="NeuD_NnaD"/>
    <property type="match status" value="1"/>
</dbReference>
<dbReference type="SUPFAM" id="SSF51161">
    <property type="entry name" value="Trimeric LpxA-like enzymes"/>
    <property type="match status" value="1"/>
</dbReference>
<dbReference type="PROSITE" id="PS00101">
    <property type="entry name" value="HEXAPEP_TRANSFERASES"/>
    <property type="match status" value="1"/>
</dbReference>